<organism evidence="1 2">
    <name type="scientific">Saguinus oedipus</name>
    <name type="common">Cotton-top tamarin</name>
    <name type="synonym">Oedipomidas oedipus</name>
    <dbReference type="NCBI Taxonomy" id="9490"/>
    <lineage>
        <taxon>Eukaryota</taxon>
        <taxon>Metazoa</taxon>
        <taxon>Chordata</taxon>
        <taxon>Craniata</taxon>
        <taxon>Vertebrata</taxon>
        <taxon>Euteleostomi</taxon>
        <taxon>Mammalia</taxon>
        <taxon>Eutheria</taxon>
        <taxon>Euarchontoglires</taxon>
        <taxon>Primates</taxon>
        <taxon>Haplorrhini</taxon>
        <taxon>Platyrrhini</taxon>
        <taxon>Cebidae</taxon>
        <taxon>Callitrichinae</taxon>
        <taxon>Saguinus</taxon>
    </lineage>
</organism>
<evidence type="ECO:0000313" key="1">
    <source>
        <dbReference type="EMBL" id="KAK2090727.1"/>
    </source>
</evidence>
<proteinExistence type="predicted"/>
<feature type="non-terminal residue" evidence="1">
    <location>
        <position position="84"/>
    </location>
</feature>
<gene>
    <name evidence="1" type="ORF">P7K49_031984</name>
</gene>
<evidence type="ECO:0000313" key="2">
    <source>
        <dbReference type="Proteomes" id="UP001266305"/>
    </source>
</evidence>
<feature type="non-terminal residue" evidence="1">
    <location>
        <position position="1"/>
    </location>
</feature>
<accession>A0ABQ9U2W5</accession>
<reference evidence="1 2" key="1">
    <citation type="submission" date="2023-05" db="EMBL/GenBank/DDBJ databases">
        <title>B98-5 Cell Line De Novo Hybrid Assembly: An Optical Mapping Approach.</title>
        <authorList>
            <person name="Kananen K."/>
            <person name="Auerbach J.A."/>
            <person name="Kautto E."/>
            <person name="Blachly J.S."/>
        </authorList>
    </citation>
    <scope>NUCLEOTIDE SEQUENCE [LARGE SCALE GENOMIC DNA]</scope>
    <source>
        <strain evidence="1">B95-8</strain>
        <tissue evidence="1">Cell line</tissue>
    </source>
</reference>
<sequence length="84" mass="9359">RELVRPLQVVGGGSDGADVDYDSYQHCYYDYDCRRISAAPQRLARTSGRNTSWCHRPPCCRPGAWVLALGTRPPGLGPPDLTRR</sequence>
<keyword evidence="2" id="KW-1185">Reference proteome</keyword>
<name>A0ABQ9U2W5_SAGOE</name>
<dbReference type="EMBL" id="JASSZA010000017">
    <property type="protein sequence ID" value="KAK2090727.1"/>
    <property type="molecule type" value="Genomic_DNA"/>
</dbReference>
<protein>
    <submittedName>
        <fullName evidence="1">Uncharacterized protein</fullName>
    </submittedName>
</protein>
<dbReference type="Proteomes" id="UP001266305">
    <property type="component" value="Unassembled WGS sequence"/>
</dbReference>
<comment type="caution">
    <text evidence="1">The sequence shown here is derived from an EMBL/GenBank/DDBJ whole genome shotgun (WGS) entry which is preliminary data.</text>
</comment>